<evidence type="ECO:0000313" key="2">
    <source>
        <dbReference type="EMBL" id="KAF6088522.1"/>
    </source>
</evidence>
<feature type="compositionally biased region" description="Pro residues" evidence="1">
    <location>
        <begin position="105"/>
        <end position="116"/>
    </location>
</feature>
<evidence type="ECO:0000256" key="1">
    <source>
        <dbReference type="SAM" id="MobiDB-lite"/>
    </source>
</evidence>
<evidence type="ECO:0000313" key="3">
    <source>
        <dbReference type="Proteomes" id="UP000664940"/>
    </source>
</evidence>
<reference evidence="2 3" key="1">
    <citation type="journal article" date="2020" name="Nature">
        <title>Six reference-quality genomes reveal evolution of bat adaptations.</title>
        <authorList>
            <person name="Jebb D."/>
            <person name="Huang Z."/>
            <person name="Pippel M."/>
            <person name="Hughes G.M."/>
            <person name="Lavrichenko K."/>
            <person name="Devanna P."/>
            <person name="Winkler S."/>
            <person name="Jermiin L.S."/>
            <person name="Skirmuntt E.C."/>
            <person name="Katzourakis A."/>
            <person name="Burkitt-Gray L."/>
            <person name="Ray D.A."/>
            <person name="Sullivan K.A.M."/>
            <person name="Roscito J.G."/>
            <person name="Kirilenko B.M."/>
            <person name="Davalos L.M."/>
            <person name="Corthals A.P."/>
            <person name="Power M.L."/>
            <person name="Jones G."/>
            <person name="Ransome R.D."/>
            <person name="Dechmann D.K.N."/>
            <person name="Locatelli A.G."/>
            <person name="Puechmaille S.J."/>
            <person name="Fedrigo O."/>
            <person name="Jarvis E.D."/>
            <person name="Hiller M."/>
            <person name="Vernes S.C."/>
            <person name="Myers E.W."/>
            <person name="Teeling E.C."/>
        </authorList>
    </citation>
    <scope>NUCLEOTIDE SEQUENCE [LARGE SCALE GENOMIC DNA]</scope>
    <source>
        <strain evidence="2">Bat1K_MPI-CBG_1</strain>
    </source>
</reference>
<feature type="compositionally biased region" description="Polar residues" evidence="1">
    <location>
        <begin position="25"/>
        <end position="39"/>
    </location>
</feature>
<accession>A0A834DSN3</accession>
<dbReference type="EMBL" id="JABVXQ010000010">
    <property type="protein sequence ID" value="KAF6088522.1"/>
    <property type="molecule type" value="Genomic_DNA"/>
</dbReference>
<dbReference type="AlphaFoldDB" id="A0A834DSN3"/>
<dbReference type="Proteomes" id="UP000664940">
    <property type="component" value="Unassembled WGS sequence"/>
</dbReference>
<name>A0A834DSN3_9CHIR</name>
<feature type="region of interest" description="Disordered" evidence="1">
    <location>
        <begin position="1"/>
        <end position="127"/>
    </location>
</feature>
<protein>
    <submittedName>
        <fullName evidence="2">Uncharacterized protein</fullName>
    </submittedName>
</protein>
<organism evidence="2 3">
    <name type="scientific">Phyllostomus discolor</name>
    <name type="common">pale spear-nosed bat</name>
    <dbReference type="NCBI Taxonomy" id="89673"/>
    <lineage>
        <taxon>Eukaryota</taxon>
        <taxon>Metazoa</taxon>
        <taxon>Chordata</taxon>
        <taxon>Craniata</taxon>
        <taxon>Vertebrata</taxon>
        <taxon>Euteleostomi</taxon>
        <taxon>Mammalia</taxon>
        <taxon>Eutheria</taxon>
        <taxon>Laurasiatheria</taxon>
        <taxon>Chiroptera</taxon>
        <taxon>Yangochiroptera</taxon>
        <taxon>Phyllostomidae</taxon>
        <taxon>Phyllostominae</taxon>
        <taxon>Phyllostomus</taxon>
    </lineage>
</organism>
<comment type="caution">
    <text evidence="2">The sequence shown here is derived from an EMBL/GenBank/DDBJ whole genome shotgun (WGS) entry which is preliminary data.</text>
</comment>
<proteinExistence type="predicted"/>
<gene>
    <name evidence="2" type="ORF">HJG60_008345</name>
</gene>
<sequence length="181" mass="18422">MTAPGPLGSISPGPWPPGRGLPGRCSQTACPRSGVSCSLWNKRRRNTRTASDRPGAPAALHLGGTPGRGAHLGRSRAGSGHLSPSAGKAQAPNTQEKGASWAPGLTPPHPHPPLPSPSADDPGQRATGVSQVCLSAGHLMSLSGNAVAPMKPLLPVAFRLNAPQRGSLRLICLLPGFLKGC</sequence>